<evidence type="ECO:0000256" key="1">
    <source>
        <dbReference type="ARBA" id="ARBA00005417"/>
    </source>
</evidence>
<evidence type="ECO:0000256" key="10">
    <source>
        <dbReference type="ARBA" id="ARBA00063837"/>
    </source>
</evidence>
<organism evidence="12 13">
    <name type="scientific">Canibacter oris</name>
    <dbReference type="NCBI Taxonomy" id="1365628"/>
    <lineage>
        <taxon>Bacteria</taxon>
        <taxon>Bacillati</taxon>
        <taxon>Actinomycetota</taxon>
        <taxon>Actinomycetes</taxon>
        <taxon>Micrococcales</taxon>
        <taxon>Microbacteriaceae</taxon>
        <taxon>Canibacter</taxon>
    </lineage>
</organism>
<protein>
    <submittedName>
        <fullName evidence="12">D-methionine transport system ATP-binding protein</fullName>
    </submittedName>
</protein>
<dbReference type="InterPro" id="IPR050086">
    <property type="entry name" value="MetN_ABC_transporter-like"/>
</dbReference>
<reference evidence="12" key="1">
    <citation type="submission" date="2020-08" db="EMBL/GenBank/DDBJ databases">
        <title>Sequencing the genomes of 1000 actinobacteria strains.</title>
        <authorList>
            <person name="Klenk H.-P."/>
        </authorList>
    </citation>
    <scope>NUCLEOTIDE SEQUENCE [LARGE SCALE GENOMIC DNA]</scope>
    <source>
        <strain evidence="12">DSM 27064</strain>
    </source>
</reference>
<comment type="caution">
    <text evidence="12">The sequence shown here is derived from an EMBL/GenBank/DDBJ whole genome shotgun (WGS) entry which is preliminary data.</text>
</comment>
<comment type="similarity">
    <text evidence="1">Belongs to the ABC transporter superfamily.</text>
</comment>
<keyword evidence="6" id="KW-1278">Translocase</keyword>
<dbReference type="Gene3D" id="3.30.70.260">
    <property type="match status" value="1"/>
</dbReference>
<dbReference type="InterPro" id="IPR017871">
    <property type="entry name" value="ABC_transporter-like_CS"/>
</dbReference>
<dbReference type="AlphaFoldDB" id="A0A840DNC7"/>
<evidence type="ECO:0000313" key="13">
    <source>
        <dbReference type="Proteomes" id="UP000571183"/>
    </source>
</evidence>
<keyword evidence="8" id="KW-0472">Membrane</keyword>
<dbReference type="SMART" id="SM00930">
    <property type="entry name" value="NIL"/>
    <property type="match status" value="1"/>
</dbReference>
<dbReference type="InterPro" id="IPR003439">
    <property type="entry name" value="ABC_transporter-like_ATP-bd"/>
</dbReference>
<dbReference type="SUPFAM" id="SSF55021">
    <property type="entry name" value="ACT-like"/>
    <property type="match status" value="1"/>
</dbReference>
<dbReference type="CDD" id="cd03258">
    <property type="entry name" value="ABC_MetN_methionine_transporter"/>
    <property type="match status" value="1"/>
</dbReference>
<feature type="domain" description="ABC transporter" evidence="11">
    <location>
        <begin position="4"/>
        <end position="251"/>
    </location>
</feature>
<gene>
    <name evidence="12" type="ORF">F5897_000856</name>
</gene>
<dbReference type="InterPro" id="IPR018449">
    <property type="entry name" value="NIL_domain"/>
</dbReference>
<dbReference type="InterPro" id="IPR041701">
    <property type="entry name" value="MetN_ABC"/>
</dbReference>
<comment type="subunit">
    <text evidence="10">Homodimer. Forms a membrane-associated complex with FtsX.</text>
</comment>
<evidence type="ECO:0000256" key="9">
    <source>
        <dbReference type="ARBA" id="ARBA00054718"/>
    </source>
</evidence>
<keyword evidence="3" id="KW-1003">Cell membrane</keyword>
<dbReference type="Pfam" id="PF00005">
    <property type="entry name" value="ABC_tran"/>
    <property type="match status" value="1"/>
</dbReference>
<evidence type="ECO:0000256" key="6">
    <source>
        <dbReference type="ARBA" id="ARBA00022967"/>
    </source>
</evidence>
<dbReference type="SUPFAM" id="SSF52540">
    <property type="entry name" value="P-loop containing nucleoside triphosphate hydrolases"/>
    <property type="match status" value="1"/>
</dbReference>
<sequence>MAAISISHVTKTYPARRGATPLTAVDDVSIEIPGGTIHAIIGYSGAGKSTLLRLINGLEHATSGEIRIGDSANLVTLSERELRVIRSQIGMIFQHFNLFNSKTVAQNVEFPLRVAAKYGLQMSTAERKQRVAQLLEFVGLADRAAAYPEQLSGGQKQRVGIARALATNPQVLLADEATSALDPDTSAEVLRLLSRVNRELGITIVLITHEMDVVREIADTVTVMENGKVVEQGSVFEVFATPKAAVTAKFVATALPTQPDAARIQRLLAEGTGKLVTLTFSDQNVDQPLVFQTLADRGVGVNIVHGGITTVGGRSFGKLTLQLLGEELRVTHAVAALGQHVDLEVLG</sequence>
<evidence type="ECO:0000256" key="8">
    <source>
        <dbReference type="ARBA" id="ARBA00023136"/>
    </source>
</evidence>
<dbReference type="GO" id="GO:0005886">
    <property type="term" value="C:plasma membrane"/>
    <property type="evidence" value="ECO:0007669"/>
    <property type="project" value="UniProtKB-ARBA"/>
</dbReference>
<evidence type="ECO:0000313" key="12">
    <source>
        <dbReference type="EMBL" id="MBB4071548.1"/>
    </source>
</evidence>
<dbReference type="GO" id="GO:0005524">
    <property type="term" value="F:ATP binding"/>
    <property type="evidence" value="ECO:0007669"/>
    <property type="project" value="UniProtKB-KW"/>
</dbReference>
<dbReference type="InterPro" id="IPR045865">
    <property type="entry name" value="ACT-like_dom_sf"/>
</dbReference>
<evidence type="ECO:0000256" key="3">
    <source>
        <dbReference type="ARBA" id="ARBA00022475"/>
    </source>
</evidence>
<evidence type="ECO:0000256" key="2">
    <source>
        <dbReference type="ARBA" id="ARBA00022448"/>
    </source>
</evidence>
<dbReference type="SMART" id="SM00382">
    <property type="entry name" value="AAA"/>
    <property type="match status" value="1"/>
</dbReference>
<dbReference type="Pfam" id="PF09383">
    <property type="entry name" value="NIL"/>
    <property type="match status" value="1"/>
</dbReference>
<dbReference type="RefSeq" id="WP_183304594.1">
    <property type="nucleotide sequence ID" value="NZ_JACIFD010000007.1"/>
</dbReference>
<dbReference type="PROSITE" id="PS00211">
    <property type="entry name" value="ABC_TRANSPORTER_1"/>
    <property type="match status" value="1"/>
</dbReference>
<evidence type="ECO:0000259" key="11">
    <source>
        <dbReference type="PROSITE" id="PS50893"/>
    </source>
</evidence>
<keyword evidence="13" id="KW-1185">Reference proteome</keyword>
<evidence type="ECO:0000256" key="5">
    <source>
        <dbReference type="ARBA" id="ARBA00022840"/>
    </source>
</evidence>
<keyword evidence="5 12" id="KW-0067">ATP-binding</keyword>
<evidence type="ECO:0000256" key="7">
    <source>
        <dbReference type="ARBA" id="ARBA00022970"/>
    </source>
</evidence>
<dbReference type="GO" id="GO:0016887">
    <property type="term" value="F:ATP hydrolysis activity"/>
    <property type="evidence" value="ECO:0007669"/>
    <property type="project" value="InterPro"/>
</dbReference>
<dbReference type="FunFam" id="3.40.50.300:FF:000056">
    <property type="entry name" value="Cell division ATP-binding protein FtsE"/>
    <property type="match status" value="1"/>
</dbReference>
<dbReference type="Proteomes" id="UP000571183">
    <property type="component" value="Unassembled WGS sequence"/>
</dbReference>
<dbReference type="EMBL" id="JACIFD010000007">
    <property type="protein sequence ID" value="MBB4071548.1"/>
    <property type="molecule type" value="Genomic_DNA"/>
</dbReference>
<dbReference type="PANTHER" id="PTHR43166:SF30">
    <property type="entry name" value="METHIONINE IMPORT ATP-BINDING PROTEIN METN"/>
    <property type="match status" value="1"/>
</dbReference>
<proteinExistence type="inferred from homology"/>
<comment type="function">
    <text evidence="9">Part of the ABC transporter FtsEX involved in cellular division. Has ATPase activity.</text>
</comment>
<keyword evidence="2" id="KW-0813">Transport</keyword>
<dbReference type="PANTHER" id="PTHR43166">
    <property type="entry name" value="AMINO ACID IMPORT ATP-BINDING PROTEIN"/>
    <property type="match status" value="1"/>
</dbReference>
<accession>A0A840DNC7</accession>
<dbReference type="InterPro" id="IPR003593">
    <property type="entry name" value="AAA+_ATPase"/>
</dbReference>
<dbReference type="GO" id="GO:0006865">
    <property type="term" value="P:amino acid transport"/>
    <property type="evidence" value="ECO:0007669"/>
    <property type="project" value="UniProtKB-KW"/>
</dbReference>
<dbReference type="PROSITE" id="PS50893">
    <property type="entry name" value="ABC_TRANSPORTER_2"/>
    <property type="match status" value="1"/>
</dbReference>
<dbReference type="InterPro" id="IPR027417">
    <property type="entry name" value="P-loop_NTPase"/>
</dbReference>
<evidence type="ECO:0000256" key="4">
    <source>
        <dbReference type="ARBA" id="ARBA00022741"/>
    </source>
</evidence>
<keyword evidence="7" id="KW-0029">Amino-acid transport</keyword>
<keyword evidence="4" id="KW-0547">Nucleotide-binding</keyword>
<dbReference type="Gene3D" id="3.40.50.300">
    <property type="entry name" value="P-loop containing nucleotide triphosphate hydrolases"/>
    <property type="match status" value="1"/>
</dbReference>
<name>A0A840DNC7_9MICO</name>